<dbReference type="EMBL" id="BLKG01000107">
    <property type="protein sequence ID" value="GFF95051.1"/>
    <property type="molecule type" value="Genomic_DNA"/>
</dbReference>
<feature type="domain" description="FAD-binding" evidence="6">
    <location>
        <begin position="6"/>
        <end position="342"/>
    </location>
</feature>
<dbReference type="Gene3D" id="3.50.50.60">
    <property type="entry name" value="FAD/NAD(P)-binding domain"/>
    <property type="match status" value="1"/>
</dbReference>
<evidence type="ECO:0000256" key="3">
    <source>
        <dbReference type="ARBA" id="ARBA00022827"/>
    </source>
</evidence>
<sequence>MDPPFRVIIVGGSIAGLALAHCLHKADIACIVLEKRPEIAPQEGASVAILPNGGRILDQLGLYDAVEKLAKPKHVLNIRFPDGFQFGDPYPKTISELSGFPMACLDRQQLLQILYQSFPKRSNICVGKKVIRVDQQDSRVLVYTADGSTYEADLVVGADGVHSCVRTQMWRAAQVRRPGLISESEIKRMSIEYACIFGASTTVPGLNEQHLHSSVDNGIAFILIPGVNGRLSWFIIVKLDKRYHYGSAPRFSVKDAAGWCERLTDKYIWKDIQFKQVWQNREIFAMTALEENIFQNWSCGRIVCIGDSMHKMTPNLGQGANCAIEDAAALTNKIHHALRGKHKHPANRLCDEEINNLLFEFSTIQVKRISKIYNASRIAVRLQTQASLIYRVVLRYLVPYAGDKPAKRVWKTLEGATVLDFIPIPPRSGPGWAQHRREETVLPRWAGAAFAFLLLISLAWRQST</sequence>
<dbReference type="PRINTS" id="PR00420">
    <property type="entry name" value="RNGMNOXGNASE"/>
</dbReference>
<evidence type="ECO:0000259" key="6">
    <source>
        <dbReference type="Pfam" id="PF01494"/>
    </source>
</evidence>
<dbReference type="Proteomes" id="UP000465266">
    <property type="component" value="Unassembled WGS sequence"/>
</dbReference>
<feature type="chain" id="PRO_5047399330" evidence="5">
    <location>
        <begin position="21"/>
        <end position="464"/>
    </location>
</feature>
<feature type="signal peptide" evidence="5">
    <location>
        <begin position="1"/>
        <end position="20"/>
    </location>
</feature>
<keyword evidence="2" id="KW-0285">Flavoprotein</keyword>
<evidence type="ECO:0000256" key="5">
    <source>
        <dbReference type="SAM" id="SignalP"/>
    </source>
</evidence>
<evidence type="ECO:0000256" key="4">
    <source>
        <dbReference type="ARBA" id="ARBA00023002"/>
    </source>
</evidence>
<comment type="similarity">
    <text evidence="1">Belongs to the paxM FAD-dependent monooxygenase family.</text>
</comment>
<dbReference type="InterPro" id="IPR036188">
    <property type="entry name" value="FAD/NAD-bd_sf"/>
</dbReference>
<dbReference type="PANTHER" id="PTHR47356">
    <property type="entry name" value="FAD-DEPENDENT MONOOXYGENASE ASQG-RELATED"/>
    <property type="match status" value="1"/>
</dbReference>
<keyword evidence="3" id="KW-0274">FAD</keyword>
<protein>
    <submittedName>
        <fullName evidence="7">3-hydroxybenzoate 6-hydroxylase 1</fullName>
    </submittedName>
</protein>
<proteinExistence type="inferred from homology"/>
<keyword evidence="5" id="KW-0732">Signal</keyword>
<organism evidence="7 8">
    <name type="scientific">Aspergillus udagawae</name>
    <dbReference type="NCBI Taxonomy" id="91492"/>
    <lineage>
        <taxon>Eukaryota</taxon>
        <taxon>Fungi</taxon>
        <taxon>Dikarya</taxon>
        <taxon>Ascomycota</taxon>
        <taxon>Pezizomycotina</taxon>
        <taxon>Eurotiomycetes</taxon>
        <taxon>Eurotiomycetidae</taxon>
        <taxon>Eurotiales</taxon>
        <taxon>Aspergillaceae</taxon>
        <taxon>Aspergillus</taxon>
        <taxon>Aspergillus subgen. Fumigati</taxon>
    </lineage>
</organism>
<comment type="caution">
    <text evidence="7">The sequence shown here is derived from an EMBL/GenBank/DDBJ whole genome shotgun (WGS) entry which is preliminary data.</text>
</comment>
<reference evidence="7 8" key="1">
    <citation type="submission" date="2020-01" db="EMBL/GenBank/DDBJ databases">
        <title>Draft genome sequence of Aspergillus udagawae IFM 53868.</title>
        <authorList>
            <person name="Takahashi H."/>
            <person name="Yaguchi T."/>
        </authorList>
    </citation>
    <scope>NUCLEOTIDE SEQUENCE [LARGE SCALE GENOMIC DNA]</scope>
    <source>
        <strain evidence="7 8">IFM 53868</strain>
    </source>
</reference>
<evidence type="ECO:0000313" key="8">
    <source>
        <dbReference type="Proteomes" id="UP000465266"/>
    </source>
</evidence>
<name>A0ABQ1B742_9EURO</name>
<evidence type="ECO:0000313" key="7">
    <source>
        <dbReference type="EMBL" id="GFF95051.1"/>
    </source>
</evidence>
<accession>A0ABQ1B742</accession>
<dbReference type="PANTHER" id="PTHR47356:SF2">
    <property type="entry name" value="FAD-BINDING DOMAIN-CONTAINING PROTEIN-RELATED"/>
    <property type="match status" value="1"/>
</dbReference>
<keyword evidence="8" id="KW-1185">Reference proteome</keyword>
<dbReference type="Pfam" id="PF01494">
    <property type="entry name" value="FAD_binding_3"/>
    <property type="match status" value="1"/>
</dbReference>
<dbReference type="InterPro" id="IPR050562">
    <property type="entry name" value="FAD_mOase_fung"/>
</dbReference>
<keyword evidence="4" id="KW-0560">Oxidoreductase</keyword>
<dbReference type="InterPro" id="IPR002938">
    <property type="entry name" value="FAD-bd"/>
</dbReference>
<evidence type="ECO:0000256" key="1">
    <source>
        <dbReference type="ARBA" id="ARBA00007992"/>
    </source>
</evidence>
<evidence type="ECO:0000256" key="2">
    <source>
        <dbReference type="ARBA" id="ARBA00022630"/>
    </source>
</evidence>
<dbReference type="SUPFAM" id="SSF51905">
    <property type="entry name" value="FAD/NAD(P)-binding domain"/>
    <property type="match status" value="1"/>
</dbReference>
<gene>
    <name evidence="7" type="ORF">IFM53868_07823</name>
</gene>